<feature type="transmembrane region" description="Helical" evidence="1">
    <location>
        <begin position="197"/>
        <end position="219"/>
    </location>
</feature>
<accession>A0A1Y1WRT7</accession>
<evidence type="ECO:0000313" key="2">
    <source>
        <dbReference type="EMBL" id="ORX76182.1"/>
    </source>
</evidence>
<protein>
    <recommendedName>
        <fullName evidence="4">G-protein coupled receptors family 1 profile domain-containing protein</fullName>
    </recommendedName>
</protein>
<name>A0A1Y1WRT7_9FUNG</name>
<reference evidence="2 3" key="2">
    <citation type="submission" date="2016-08" db="EMBL/GenBank/DDBJ databases">
        <title>Pervasive Adenine N6-methylation of Active Genes in Fungi.</title>
        <authorList>
            <consortium name="DOE Joint Genome Institute"/>
            <person name="Mondo S.J."/>
            <person name="Dannebaum R.O."/>
            <person name="Kuo R.C."/>
            <person name="Labutti K."/>
            <person name="Haridas S."/>
            <person name="Kuo A."/>
            <person name="Salamov A."/>
            <person name="Ahrendt S.R."/>
            <person name="Lipzen A."/>
            <person name="Sullivan W."/>
            <person name="Andreopoulos W.B."/>
            <person name="Clum A."/>
            <person name="Lindquist E."/>
            <person name="Daum C."/>
            <person name="Ramamoorthy G.K."/>
            <person name="Gryganskyi A."/>
            <person name="Culley D."/>
            <person name="Magnuson J.K."/>
            <person name="James T.Y."/>
            <person name="O'Malley M.A."/>
            <person name="Stajich J.E."/>
            <person name="Spatafora J.W."/>
            <person name="Visel A."/>
            <person name="Grigoriev I.V."/>
        </authorList>
    </citation>
    <scope>NUCLEOTIDE SEQUENCE [LARGE SCALE GENOMIC DNA]</scope>
    <source>
        <strain evidence="2 3">S4</strain>
    </source>
</reference>
<evidence type="ECO:0008006" key="4">
    <source>
        <dbReference type="Google" id="ProtNLM"/>
    </source>
</evidence>
<feature type="transmembrane region" description="Helical" evidence="1">
    <location>
        <begin position="59"/>
        <end position="76"/>
    </location>
</feature>
<proteinExistence type="predicted"/>
<dbReference type="EMBL" id="MCFG01000313">
    <property type="protein sequence ID" value="ORX76182.1"/>
    <property type="molecule type" value="Genomic_DNA"/>
</dbReference>
<keyword evidence="1" id="KW-0472">Membrane</keyword>
<evidence type="ECO:0000313" key="3">
    <source>
        <dbReference type="Proteomes" id="UP000193944"/>
    </source>
</evidence>
<reference evidence="2 3" key="1">
    <citation type="submission" date="2016-08" db="EMBL/GenBank/DDBJ databases">
        <title>A Parts List for Fungal Cellulosomes Revealed by Comparative Genomics.</title>
        <authorList>
            <consortium name="DOE Joint Genome Institute"/>
            <person name="Haitjema C.H."/>
            <person name="Gilmore S.P."/>
            <person name="Henske J.K."/>
            <person name="Solomon K.V."/>
            <person name="De Groot R."/>
            <person name="Kuo A."/>
            <person name="Mondo S.J."/>
            <person name="Salamov A.A."/>
            <person name="Labutti K."/>
            <person name="Zhao Z."/>
            <person name="Chiniquy J."/>
            <person name="Barry K."/>
            <person name="Brewer H.M."/>
            <person name="Purvine S.O."/>
            <person name="Wright A.T."/>
            <person name="Boxma B."/>
            <person name="Van Alen T."/>
            <person name="Hackstein J.H."/>
            <person name="Baker S.E."/>
            <person name="Grigoriev I.V."/>
            <person name="O'Malley M.A."/>
        </authorList>
    </citation>
    <scope>NUCLEOTIDE SEQUENCE [LARGE SCALE GENOMIC DNA]</scope>
    <source>
        <strain evidence="2 3">S4</strain>
    </source>
</reference>
<evidence type="ECO:0000256" key="1">
    <source>
        <dbReference type="SAM" id="Phobius"/>
    </source>
</evidence>
<feature type="transmembrane region" description="Helical" evidence="1">
    <location>
        <begin position="97"/>
        <end position="122"/>
    </location>
</feature>
<dbReference type="OrthoDB" id="10432143at2759"/>
<dbReference type="AlphaFoldDB" id="A0A1Y1WRT7"/>
<dbReference type="Proteomes" id="UP000193944">
    <property type="component" value="Unassembled WGS sequence"/>
</dbReference>
<comment type="caution">
    <text evidence="2">The sequence shown here is derived from an EMBL/GenBank/DDBJ whole genome shotgun (WGS) entry which is preliminary data.</text>
</comment>
<organism evidence="2 3">
    <name type="scientific">Anaeromyces robustus</name>
    <dbReference type="NCBI Taxonomy" id="1754192"/>
    <lineage>
        <taxon>Eukaryota</taxon>
        <taxon>Fungi</taxon>
        <taxon>Fungi incertae sedis</taxon>
        <taxon>Chytridiomycota</taxon>
        <taxon>Chytridiomycota incertae sedis</taxon>
        <taxon>Neocallimastigomycetes</taxon>
        <taxon>Neocallimastigales</taxon>
        <taxon>Neocallimastigaceae</taxon>
        <taxon>Anaeromyces</taxon>
    </lineage>
</organism>
<feature type="transmembrane region" description="Helical" evidence="1">
    <location>
        <begin position="142"/>
        <end position="166"/>
    </location>
</feature>
<keyword evidence="1" id="KW-0812">Transmembrane</keyword>
<keyword evidence="3" id="KW-1185">Reference proteome</keyword>
<gene>
    <name evidence="2" type="ORF">BCR32DRAFT_271423</name>
</gene>
<keyword evidence="1" id="KW-1133">Transmembrane helix</keyword>
<sequence length="377" mass="44224">MIDLIQYAESKRRISNLTIDISQKALTSIITLIGTSISTCIELRPRVDNAVWPYTKSNWYGLLATSNVFYLLGEMLGDWYPLLRTKAVTTNSKKIRIVTFMCILYNIVKLYGIICYYLDYPINLTQYDEKNVEINGTIKFKIRWWGMVATLQIVSFMYDLSVIYALKTDLFNKLAECNNYCQNNFINKFKQISELRIIISMTASLLFLPFIIIFVISLFKEYTIGKNPAKTNIEVQIEQLRQTVLSVNYTFMYIDQIFLRCYVEQKDKEDSIVTWTYSETSPSKRIVNPMNNNNNNNSSSFYILTEEDEESSLILDDNIHESFSTQATINNNPYTNINMNNLNYNNNNYNNKQNFHFDYINRKKIFSFINMNKNVNH</sequence>